<dbReference type="PANTHER" id="PTHR30106:SF2">
    <property type="entry name" value="UPF0324 INNER MEMBRANE PROTEIN YEIH"/>
    <property type="match status" value="1"/>
</dbReference>
<dbReference type="RefSeq" id="WP_338779063.1">
    <property type="nucleotide sequence ID" value="NZ_CP147407.1"/>
</dbReference>
<comment type="similarity">
    <text evidence="2">Belongs to the UPF0324 family.</text>
</comment>
<sequence length="340" mass="35808">MEETTIRPIKQNINLGWIKGIGVTLFLAAAAKYLSVLPFLSILGQLVIALMLGMAWRAVFGVKEDLIPGVSFSSKKLLRAGIILLGMRLNLADLYSAGWNVLAISVIHVVFALFVVYWLTQWLGVDKKLGLLTACGTAICGAAAIAAISPQLKANDDETAISAAVIAVLGTLFTLIYTLFYSLLNLSPAEYGVFSGSTLHEVAHAVAAAAAGGGQAIDSAVLAKLTRVALLVPASIVIGLIMQKGKPRSGSYKGSLSIVPWFIFGFLAMSGLNTLGVVPEAAAKNMVDLSYLLIAMAMAGLGMNVDVKTFRTLGLKTFIAALLGSILLSVLGYMLVKLFS</sequence>
<organism evidence="8 9">
    <name type="scientific">Metabacillus sediminis</name>
    <dbReference type="NCBI Taxonomy" id="3117746"/>
    <lineage>
        <taxon>Bacteria</taxon>
        <taxon>Bacillati</taxon>
        <taxon>Bacillota</taxon>
        <taxon>Bacilli</taxon>
        <taxon>Bacillales</taxon>
        <taxon>Bacillaceae</taxon>
        <taxon>Metabacillus</taxon>
    </lineage>
</organism>
<proteinExistence type="inferred from homology"/>
<evidence type="ECO:0000256" key="4">
    <source>
        <dbReference type="ARBA" id="ARBA00022692"/>
    </source>
</evidence>
<keyword evidence="4 7" id="KW-0812">Transmembrane</keyword>
<reference evidence="8 9" key="1">
    <citation type="submission" date="2024-02" db="EMBL/GenBank/DDBJ databases">
        <title>Seven novel Bacillus-like species.</title>
        <authorList>
            <person name="Liu G."/>
        </authorList>
    </citation>
    <scope>NUCLEOTIDE SEQUENCE [LARGE SCALE GENOMIC DNA]</scope>
    <source>
        <strain evidence="8 9">FJAT-52054</strain>
    </source>
</reference>
<evidence type="ECO:0000313" key="8">
    <source>
        <dbReference type="EMBL" id="WXB96896.1"/>
    </source>
</evidence>
<evidence type="ECO:0000313" key="9">
    <source>
        <dbReference type="Proteomes" id="UP001377337"/>
    </source>
</evidence>
<comment type="subcellular location">
    <subcellularLocation>
        <location evidence="1">Cell membrane</location>
        <topology evidence="1">Multi-pass membrane protein</topology>
    </subcellularLocation>
</comment>
<keyword evidence="3" id="KW-1003">Cell membrane</keyword>
<feature type="transmembrane region" description="Helical" evidence="7">
    <location>
        <begin position="317"/>
        <end position="336"/>
    </location>
</feature>
<dbReference type="EMBL" id="CP147407">
    <property type="protein sequence ID" value="WXB96896.1"/>
    <property type="molecule type" value="Genomic_DNA"/>
</dbReference>
<evidence type="ECO:0000256" key="7">
    <source>
        <dbReference type="SAM" id="Phobius"/>
    </source>
</evidence>
<dbReference type="PANTHER" id="PTHR30106">
    <property type="entry name" value="INNER MEMBRANE PROTEIN YEIH-RELATED"/>
    <property type="match status" value="1"/>
</dbReference>
<feature type="transmembrane region" description="Helical" evidence="7">
    <location>
        <begin position="160"/>
        <end position="184"/>
    </location>
</feature>
<feature type="transmembrane region" description="Helical" evidence="7">
    <location>
        <begin position="129"/>
        <end position="148"/>
    </location>
</feature>
<feature type="transmembrane region" description="Helical" evidence="7">
    <location>
        <begin position="289"/>
        <end position="305"/>
    </location>
</feature>
<accession>A0ABZ2NGH3</accession>
<name>A0ABZ2NGH3_9BACI</name>
<feature type="transmembrane region" description="Helical" evidence="7">
    <location>
        <begin position="12"/>
        <end position="31"/>
    </location>
</feature>
<feature type="transmembrane region" description="Helical" evidence="7">
    <location>
        <begin position="254"/>
        <end position="277"/>
    </location>
</feature>
<feature type="transmembrane region" description="Helical" evidence="7">
    <location>
        <begin position="225"/>
        <end position="242"/>
    </location>
</feature>
<keyword evidence="9" id="KW-1185">Reference proteome</keyword>
<evidence type="ECO:0000256" key="5">
    <source>
        <dbReference type="ARBA" id="ARBA00022989"/>
    </source>
</evidence>
<evidence type="ECO:0000256" key="2">
    <source>
        <dbReference type="ARBA" id="ARBA00007977"/>
    </source>
</evidence>
<keyword evidence="5 7" id="KW-1133">Transmembrane helix</keyword>
<evidence type="ECO:0000256" key="1">
    <source>
        <dbReference type="ARBA" id="ARBA00004651"/>
    </source>
</evidence>
<dbReference type="Pfam" id="PF03601">
    <property type="entry name" value="Cons_hypoth698"/>
    <property type="match status" value="1"/>
</dbReference>
<gene>
    <name evidence="8" type="ORF">WCV65_20600</name>
</gene>
<dbReference type="InterPro" id="IPR018383">
    <property type="entry name" value="UPF0324_pro"/>
</dbReference>
<dbReference type="Proteomes" id="UP001377337">
    <property type="component" value="Chromosome"/>
</dbReference>
<keyword evidence="6 7" id="KW-0472">Membrane</keyword>
<evidence type="ECO:0000256" key="6">
    <source>
        <dbReference type="ARBA" id="ARBA00023136"/>
    </source>
</evidence>
<feature type="transmembrane region" description="Helical" evidence="7">
    <location>
        <begin position="101"/>
        <end position="120"/>
    </location>
</feature>
<evidence type="ECO:0000256" key="3">
    <source>
        <dbReference type="ARBA" id="ARBA00022475"/>
    </source>
</evidence>
<feature type="transmembrane region" description="Helical" evidence="7">
    <location>
        <begin position="37"/>
        <end position="56"/>
    </location>
</feature>
<protein>
    <submittedName>
        <fullName evidence="8">YeiH family protein</fullName>
    </submittedName>
</protein>